<protein>
    <recommendedName>
        <fullName evidence="4">Lipoprotein</fullName>
    </recommendedName>
</protein>
<evidence type="ECO:0008006" key="4">
    <source>
        <dbReference type="Google" id="ProtNLM"/>
    </source>
</evidence>
<evidence type="ECO:0000313" key="3">
    <source>
        <dbReference type="Proteomes" id="UP001157355"/>
    </source>
</evidence>
<keyword evidence="1" id="KW-0732">Signal</keyword>
<name>A0AA37WZL9_9RHOB</name>
<dbReference type="RefSeq" id="WP_284325060.1">
    <property type="nucleotide sequence ID" value="NZ_BSPP01000007.1"/>
</dbReference>
<organism evidence="2 3">
    <name type="scientific">Cypionkella aquatica</name>
    <dbReference type="NCBI Taxonomy" id="1756042"/>
    <lineage>
        <taxon>Bacteria</taxon>
        <taxon>Pseudomonadati</taxon>
        <taxon>Pseudomonadota</taxon>
        <taxon>Alphaproteobacteria</taxon>
        <taxon>Rhodobacterales</taxon>
        <taxon>Paracoccaceae</taxon>
        <taxon>Cypionkella</taxon>
    </lineage>
</organism>
<gene>
    <name evidence="2" type="ORF">GCM10010873_18420</name>
</gene>
<reference evidence="2 3" key="1">
    <citation type="journal article" date="2014" name="Int. J. Syst. Evol. Microbiol.">
        <title>Complete genome sequence of Corynebacterium casei LMG S-19264T (=DSM 44701T), isolated from a smear-ripened cheese.</title>
        <authorList>
            <consortium name="US DOE Joint Genome Institute (JGI-PGF)"/>
            <person name="Walter F."/>
            <person name="Albersmeier A."/>
            <person name="Kalinowski J."/>
            <person name="Ruckert C."/>
        </authorList>
    </citation>
    <scope>NUCLEOTIDE SEQUENCE [LARGE SCALE GENOMIC DNA]</scope>
    <source>
        <strain evidence="2 3">NBRC 111766</strain>
    </source>
</reference>
<evidence type="ECO:0000256" key="1">
    <source>
        <dbReference type="SAM" id="SignalP"/>
    </source>
</evidence>
<feature type="signal peptide" evidence="1">
    <location>
        <begin position="1"/>
        <end position="21"/>
    </location>
</feature>
<dbReference type="AlphaFoldDB" id="A0AA37WZL9"/>
<proteinExistence type="predicted"/>
<comment type="caution">
    <text evidence="2">The sequence shown here is derived from an EMBL/GenBank/DDBJ whole genome shotgun (WGS) entry which is preliminary data.</text>
</comment>
<accession>A0AA37WZL9</accession>
<evidence type="ECO:0000313" key="2">
    <source>
        <dbReference type="EMBL" id="GLS86868.1"/>
    </source>
</evidence>
<dbReference type="EMBL" id="BSPP01000007">
    <property type="protein sequence ID" value="GLS86868.1"/>
    <property type="molecule type" value="Genomic_DNA"/>
</dbReference>
<sequence length="46" mass="5018">MSSTKFTVLALCMVAFVAACAKKAEEVVYVDQPAVTEEPVYTGKYK</sequence>
<dbReference type="Proteomes" id="UP001157355">
    <property type="component" value="Unassembled WGS sequence"/>
</dbReference>
<dbReference type="PROSITE" id="PS51257">
    <property type="entry name" value="PROKAR_LIPOPROTEIN"/>
    <property type="match status" value="1"/>
</dbReference>
<feature type="chain" id="PRO_5041462181" description="Lipoprotein" evidence="1">
    <location>
        <begin position="22"/>
        <end position="46"/>
    </location>
</feature>
<keyword evidence="3" id="KW-1185">Reference proteome</keyword>